<dbReference type="AlphaFoldDB" id="A0A9P1DTX4"/>
<dbReference type="PANTHER" id="PTHR13200">
    <property type="entry name" value="EEF1A LYSINE METHYLTRANSFERASE 1"/>
    <property type="match status" value="1"/>
</dbReference>
<accession>A0A9P1DTX4</accession>
<reference evidence="6" key="1">
    <citation type="submission" date="2022-10" db="EMBL/GenBank/DDBJ databases">
        <authorList>
            <person name="Chen Y."/>
            <person name="Dougan E. K."/>
            <person name="Chan C."/>
            <person name="Rhodes N."/>
            <person name="Thang M."/>
        </authorList>
    </citation>
    <scope>NUCLEOTIDE SEQUENCE</scope>
</reference>
<dbReference type="GO" id="GO:0005737">
    <property type="term" value="C:cytoplasm"/>
    <property type="evidence" value="ECO:0007669"/>
    <property type="project" value="UniProtKB-SubCell"/>
</dbReference>
<comment type="subcellular location">
    <subcellularLocation>
        <location evidence="1">Cytoplasm</location>
    </subcellularLocation>
</comment>
<dbReference type="SUPFAM" id="SSF53335">
    <property type="entry name" value="S-adenosyl-L-methionine-dependent methyltransferases"/>
    <property type="match status" value="1"/>
</dbReference>
<keyword evidence="9" id="KW-1185">Reference proteome</keyword>
<evidence type="ECO:0000256" key="5">
    <source>
        <dbReference type="SAM" id="MobiDB-lite"/>
    </source>
</evidence>
<dbReference type="InterPro" id="IPR019369">
    <property type="entry name" value="Efm5/EEF1AKMT1"/>
</dbReference>
<evidence type="ECO:0000256" key="1">
    <source>
        <dbReference type="ARBA" id="ARBA00004496"/>
    </source>
</evidence>
<gene>
    <name evidence="6" type="ORF">C1SCF055_LOCUS41003</name>
</gene>
<keyword evidence="3 8" id="KW-0489">Methyltransferase</keyword>
<feature type="compositionally biased region" description="Acidic residues" evidence="5">
    <location>
        <begin position="215"/>
        <end position="226"/>
    </location>
</feature>
<sequence length="389" mass="43912">MDAAKNFLDATEERADLNQYWFSPATVSTFVAEICDKGGTAALVSTPSVYFSLPEDARKMCKVLDFDRQWQSDPGYVFYDFNQPEELPEELHGSFDFVLIDPPFITREVWEKYAITARFLAAKGACLLCTTIAENAAMMLELMGLHPAKFRPGIPNLVYQYSIYVNYSSDRLKALNPEIDQDDWQRHWRPASRPSDSDPSDPAERPVGAARSEESQPEMEEVPSFEETPELLLLGELRRQLFILKRAIEAIQAPLQMALRRNSKGISGTNQAAAKVDAARLSASEIVDALQQWLEAHGLEVSAAMDGSSEPWHMPELDETRSLLASHELSTDWSQRCRQAAGKLFQRSNQVLERTKMLKAQQKAGIVADVLKRVREKPEISWKLTDSVR</sequence>
<dbReference type="GO" id="GO:0032259">
    <property type="term" value="P:methylation"/>
    <property type="evidence" value="ECO:0007669"/>
    <property type="project" value="UniProtKB-KW"/>
</dbReference>
<dbReference type="EMBL" id="CAMXCT020006573">
    <property type="protein sequence ID" value="CAL1169625.1"/>
    <property type="molecule type" value="Genomic_DNA"/>
</dbReference>
<dbReference type="GO" id="GO:0003676">
    <property type="term" value="F:nucleic acid binding"/>
    <property type="evidence" value="ECO:0007669"/>
    <property type="project" value="InterPro"/>
</dbReference>
<comment type="caution">
    <text evidence="6">The sequence shown here is derived from an EMBL/GenBank/DDBJ whole genome shotgun (WGS) entry which is preliminary data.</text>
</comment>
<keyword evidence="2" id="KW-0963">Cytoplasm</keyword>
<dbReference type="InterPro" id="IPR002052">
    <property type="entry name" value="DNA_methylase_N6_adenine_CS"/>
</dbReference>
<evidence type="ECO:0000313" key="6">
    <source>
        <dbReference type="EMBL" id="CAI4016250.1"/>
    </source>
</evidence>
<evidence type="ECO:0000256" key="2">
    <source>
        <dbReference type="ARBA" id="ARBA00022490"/>
    </source>
</evidence>
<dbReference type="Proteomes" id="UP001152797">
    <property type="component" value="Unassembled WGS sequence"/>
</dbReference>
<evidence type="ECO:0000256" key="3">
    <source>
        <dbReference type="ARBA" id="ARBA00022603"/>
    </source>
</evidence>
<dbReference type="Pfam" id="PF10237">
    <property type="entry name" value="N6-adenineMlase"/>
    <property type="match status" value="1"/>
</dbReference>
<name>A0A9P1DTX4_9DINO</name>
<evidence type="ECO:0000313" key="8">
    <source>
        <dbReference type="EMBL" id="CAL4803562.1"/>
    </source>
</evidence>
<dbReference type="GO" id="GO:0016279">
    <property type="term" value="F:protein-lysine N-methyltransferase activity"/>
    <property type="evidence" value="ECO:0007669"/>
    <property type="project" value="InterPro"/>
</dbReference>
<dbReference type="InterPro" id="IPR041370">
    <property type="entry name" value="Mlase_EEF1AKMT1/ZCCHC4"/>
</dbReference>
<keyword evidence="4" id="KW-0808">Transferase</keyword>
<organism evidence="6">
    <name type="scientific">Cladocopium goreaui</name>
    <dbReference type="NCBI Taxonomy" id="2562237"/>
    <lineage>
        <taxon>Eukaryota</taxon>
        <taxon>Sar</taxon>
        <taxon>Alveolata</taxon>
        <taxon>Dinophyceae</taxon>
        <taxon>Suessiales</taxon>
        <taxon>Symbiodiniaceae</taxon>
        <taxon>Cladocopium</taxon>
    </lineage>
</organism>
<reference evidence="7" key="2">
    <citation type="submission" date="2024-04" db="EMBL/GenBank/DDBJ databases">
        <authorList>
            <person name="Chen Y."/>
            <person name="Shah S."/>
            <person name="Dougan E. K."/>
            <person name="Thang M."/>
            <person name="Chan C."/>
        </authorList>
    </citation>
    <scope>NUCLEOTIDE SEQUENCE [LARGE SCALE GENOMIC DNA]</scope>
</reference>
<feature type="region of interest" description="Disordered" evidence="5">
    <location>
        <begin position="183"/>
        <end position="226"/>
    </location>
</feature>
<proteinExistence type="predicted"/>
<evidence type="ECO:0000313" key="9">
    <source>
        <dbReference type="Proteomes" id="UP001152797"/>
    </source>
</evidence>
<evidence type="ECO:0000256" key="4">
    <source>
        <dbReference type="ARBA" id="ARBA00022679"/>
    </source>
</evidence>
<protein>
    <submittedName>
        <fullName evidence="8">N(6)-adenine-specific DNA methyltransferase 2</fullName>
    </submittedName>
</protein>
<dbReference type="InterPro" id="IPR029063">
    <property type="entry name" value="SAM-dependent_MTases_sf"/>
</dbReference>
<dbReference type="EMBL" id="CAMXCT010006573">
    <property type="protein sequence ID" value="CAI4016250.1"/>
    <property type="molecule type" value="Genomic_DNA"/>
</dbReference>
<evidence type="ECO:0000313" key="7">
    <source>
        <dbReference type="EMBL" id="CAL1169625.1"/>
    </source>
</evidence>
<dbReference type="PROSITE" id="PS00092">
    <property type="entry name" value="N6_MTASE"/>
    <property type="match status" value="1"/>
</dbReference>
<dbReference type="EMBL" id="CAMXCT030006573">
    <property type="protein sequence ID" value="CAL4803562.1"/>
    <property type="molecule type" value="Genomic_DNA"/>
</dbReference>
<dbReference type="OrthoDB" id="206354at2759"/>
<dbReference type="PANTHER" id="PTHR13200:SF1">
    <property type="entry name" value="NUCLEIC ACID BINDING PROTEIN"/>
    <property type="match status" value="1"/>
</dbReference>